<keyword evidence="1" id="KW-0812">Transmembrane</keyword>
<gene>
    <name evidence="2" type="ORF">ACM01_27845</name>
</gene>
<dbReference type="PROSITE" id="PS51257">
    <property type="entry name" value="PROKAR_LIPOPROTEIN"/>
    <property type="match status" value="1"/>
</dbReference>
<proteinExistence type="predicted"/>
<sequence>MRGGLARYRQLLSGPGMLGCGTAALASKFQGSMFSLSLLFTVAPGRSYATAGAVAAVSALGGIAAPARGRLLDRRRYAPVLWSVLALHAVLVAVLLVNEGARGPLPITFAAALGANIAAPPVGVVTRVMWRFVTSEENRSTALALDAVLADVGFILGPMAVGVTSSLLAPSASMAASVLASTLATVLLLRALKGREPAKSGTAERSWKGSLASAPLRLLLGCTLFFSAAVGGVEVILASHGGELLGSVLVSVLSVGSIAGGLAVGALAPGHAARVGRLPSLLLYLSAAGALLAVSDAGHVVLTVALVMAVGMAFGPCFVALYGQTAEFSPAGSAAETQAWVGAALQGGSALGQAAGAYTLDSLGFGRAMALIPLFALLGAGLALFAERITPRVVAE</sequence>
<dbReference type="EMBL" id="LFNT01000037">
    <property type="protein sequence ID" value="KMS71388.1"/>
    <property type="molecule type" value="Genomic_DNA"/>
</dbReference>
<feature type="transmembrane region" description="Helical" evidence="1">
    <location>
        <begin position="142"/>
        <end position="161"/>
    </location>
</feature>
<feature type="transmembrane region" description="Helical" evidence="1">
    <location>
        <begin position="368"/>
        <end position="386"/>
    </location>
</feature>
<dbReference type="PANTHER" id="PTHR23542:SF1">
    <property type="entry name" value="MAJOR FACILITATOR SUPERFAMILY (MFS) PROFILE DOMAIN-CONTAINING PROTEIN"/>
    <property type="match status" value="1"/>
</dbReference>
<evidence type="ECO:0000256" key="1">
    <source>
        <dbReference type="SAM" id="Phobius"/>
    </source>
</evidence>
<keyword evidence="1" id="KW-1133">Transmembrane helix</keyword>
<feature type="transmembrane region" description="Helical" evidence="1">
    <location>
        <begin position="109"/>
        <end position="130"/>
    </location>
</feature>
<accession>A0A0J7Z875</accession>
<dbReference type="Gene3D" id="1.20.1250.20">
    <property type="entry name" value="MFS general substrate transporter like domains"/>
    <property type="match status" value="1"/>
</dbReference>
<reference evidence="2 3" key="1">
    <citation type="submission" date="2015-06" db="EMBL/GenBank/DDBJ databases">
        <authorList>
            <person name="Ju K.-S."/>
            <person name="Doroghazi J.R."/>
            <person name="Metcalf W.W."/>
        </authorList>
    </citation>
    <scope>NUCLEOTIDE SEQUENCE [LARGE SCALE GENOMIC DNA]</scope>
    <source>
        <strain evidence="2 3">NRRL 3414</strain>
    </source>
</reference>
<feature type="transmembrane region" description="Helical" evidence="1">
    <location>
        <begin position="244"/>
        <end position="268"/>
    </location>
</feature>
<comment type="caution">
    <text evidence="2">The sequence shown here is derived from an EMBL/GenBank/DDBJ whole genome shotgun (WGS) entry which is preliminary data.</text>
</comment>
<organism evidence="2 3">
    <name type="scientific">Streptomyces viridochromogenes</name>
    <dbReference type="NCBI Taxonomy" id="1938"/>
    <lineage>
        <taxon>Bacteria</taxon>
        <taxon>Bacillati</taxon>
        <taxon>Actinomycetota</taxon>
        <taxon>Actinomycetes</taxon>
        <taxon>Kitasatosporales</taxon>
        <taxon>Streptomycetaceae</taxon>
        <taxon>Streptomyces</taxon>
    </lineage>
</organism>
<dbReference type="InterPro" id="IPR036259">
    <property type="entry name" value="MFS_trans_sf"/>
</dbReference>
<keyword evidence="1" id="KW-0472">Membrane</keyword>
<feature type="transmembrane region" description="Helical" evidence="1">
    <location>
        <begin position="45"/>
        <end position="65"/>
    </location>
</feature>
<feature type="transmembrane region" description="Helical" evidence="1">
    <location>
        <begin position="218"/>
        <end position="238"/>
    </location>
</feature>
<evidence type="ECO:0000313" key="3">
    <source>
        <dbReference type="Proteomes" id="UP000037432"/>
    </source>
</evidence>
<feature type="transmembrane region" description="Helical" evidence="1">
    <location>
        <begin position="167"/>
        <end position="189"/>
    </location>
</feature>
<name>A0A0J7Z875_STRVR</name>
<dbReference type="SUPFAM" id="SSF103473">
    <property type="entry name" value="MFS general substrate transporter"/>
    <property type="match status" value="1"/>
</dbReference>
<dbReference type="InterPro" id="IPR011701">
    <property type="entry name" value="MFS"/>
</dbReference>
<feature type="transmembrane region" description="Helical" evidence="1">
    <location>
        <begin position="77"/>
        <end position="97"/>
    </location>
</feature>
<dbReference type="Pfam" id="PF07690">
    <property type="entry name" value="MFS_1"/>
    <property type="match status" value="1"/>
</dbReference>
<dbReference type="PATRIC" id="fig|1938.3.peg.6316"/>
<dbReference type="OrthoDB" id="4169357at2"/>
<dbReference type="RefSeq" id="WP_063776907.1">
    <property type="nucleotide sequence ID" value="NZ_LFNT01000037.1"/>
</dbReference>
<feature type="transmembrane region" description="Helical" evidence="1">
    <location>
        <begin position="300"/>
        <end position="322"/>
    </location>
</feature>
<dbReference type="AlphaFoldDB" id="A0A0J7Z875"/>
<dbReference type="PANTHER" id="PTHR23542">
    <property type="match status" value="1"/>
</dbReference>
<evidence type="ECO:0008006" key="4">
    <source>
        <dbReference type="Google" id="ProtNLM"/>
    </source>
</evidence>
<dbReference type="Proteomes" id="UP000037432">
    <property type="component" value="Unassembled WGS sequence"/>
</dbReference>
<protein>
    <recommendedName>
        <fullName evidence="4">MFS transporter</fullName>
    </recommendedName>
</protein>
<dbReference type="GO" id="GO:0022857">
    <property type="term" value="F:transmembrane transporter activity"/>
    <property type="evidence" value="ECO:0007669"/>
    <property type="project" value="InterPro"/>
</dbReference>
<evidence type="ECO:0000313" key="2">
    <source>
        <dbReference type="EMBL" id="KMS71388.1"/>
    </source>
</evidence>